<dbReference type="OrthoDB" id="9036115at2"/>
<protein>
    <recommendedName>
        <fullName evidence="1">TniQ domain-containing protein</fullName>
    </recommendedName>
</protein>
<dbReference type="Pfam" id="PF06527">
    <property type="entry name" value="TniQ"/>
    <property type="match status" value="1"/>
</dbReference>
<accession>A0A085ZXG5</accession>
<gene>
    <name evidence="2" type="ORF">IX38_01020</name>
</gene>
<comment type="caution">
    <text evidence="2">The sequence shown here is derived from an EMBL/GenBank/DDBJ whole genome shotgun (WGS) entry which is preliminary data.</text>
</comment>
<dbReference type="Proteomes" id="UP000028703">
    <property type="component" value="Unassembled WGS sequence"/>
</dbReference>
<reference evidence="2 3" key="1">
    <citation type="submission" date="2014-07" db="EMBL/GenBank/DDBJ databases">
        <title>Genome of Chryseobacterium luteum DSM 18605.</title>
        <authorList>
            <person name="Stropko S.J."/>
            <person name="Pipes S.E."/>
            <person name="Newman J.D."/>
        </authorList>
    </citation>
    <scope>NUCLEOTIDE SEQUENCE [LARGE SCALE GENOMIC DNA]</scope>
    <source>
        <strain evidence="2 3">DSM 18605</strain>
    </source>
</reference>
<dbReference type="InterPro" id="IPR009492">
    <property type="entry name" value="TniQ"/>
</dbReference>
<name>A0A085ZXG5_9FLAO</name>
<dbReference type="AlphaFoldDB" id="A0A085ZXG5"/>
<dbReference type="STRING" id="421531.IX38_01020"/>
<dbReference type="EMBL" id="JPRO01000001">
    <property type="protein sequence ID" value="KFF09129.1"/>
    <property type="molecule type" value="Genomic_DNA"/>
</dbReference>
<evidence type="ECO:0000313" key="3">
    <source>
        <dbReference type="Proteomes" id="UP000028703"/>
    </source>
</evidence>
<evidence type="ECO:0000313" key="2">
    <source>
        <dbReference type="EMBL" id="KFF09129.1"/>
    </source>
</evidence>
<organism evidence="2 3">
    <name type="scientific">Chryseobacterium luteum</name>
    <dbReference type="NCBI Taxonomy" id="421531"/>
    <lineage>
        <taxon>Bacteria</taxon>
        <taxon>Pseudomonadati</taxon>
        <taxon>Bacteroidota</taxon>
        <taxon>Flavobacteriia</taxon>
        <taxon>Flavobacteriales</taxon>
        <taxon>Weeksellaceae</taxon>
        <taxon>Chryseobacterium group</taxon>
        <taxon>Chryseobacterium</taxon>
    </lineage>
</organism>
<evidence type="ECO:0000259" key="1">
    <source>
        <dbReference type="Pfam" id="PF06527"/>
    </source>
</evidence>
<dbReference type="eggNOG" id="ENOG50309MK">
    <property type="taxonomic scope" value="Bacteria"/>
</dbReference>
<proteinExistence type="predicted"/>
<sequence>MVYISSLKKNVLPIMLKPKHDELFTSWLCRMSVEYGLKPHTFLQNYLEDKAPPLRRDLDLFENNHLMNFIINHTLFPKNKVRRLFLNELNLFAFKDFQEKKSYISNVLPLGVSNRKIGINTGIQYCSSCLKYQLYYKTKWRLVTSVICLRCYTQLKDQCPHCKSPINFLKIYTSSNTSTVEKLFLNQCFKCKQNLSVDSDLVKATSSEIIYQKFINGSIKNGFNTFCNYSFHYIEALLHFSLLLGSSRQKNTFRNYILDIYKLEIEPNKTHIHYWSVEYRRKILPVVNQFLQSNPTYEELKFYQITKSYIDPENRLPFWVYQKFNL</sequence>
<keyword evidence="3" id="KW-1185">Reference proteome</keyword>
<feature type="domain" description="TniQ" evidence="1">
    <location>
        <begin position="13"/>
        <end position="150"/>
    </location>
</feature>